<keyword evidence="2" id="KW-0472">Membrane</keyword>
<keyword evidence="4" id="KW-1185">Reference proteome</keyword>
<feature type="region of interest" description="Disordered" evidence="1">
    <location>
        <begin position="38"/>
        <end position="68"/>
    </location>
</feature>
<dbReference type="AlphaFoldDB" id="A0A371DNT2"/>
<evidence type="ECO:0000313" key="4">
    <source>
        <dbReference type="Proteomes" id="UP000256964"/>
    </source>
</evidence>
<sequence length="126" mass="13945">MMCELGSKVAATTGLWELRLRLSSSGGCCLGTCSRTTDKNGPRDSYAGEVSTSVRGLPSSRLRSESPSRGEPFMAGRYYMSTWMSFFAAILQTRVGFCVVYILMPTAAEWSRVKHDTIRLEKYPLA</sequence>
<protein>
    <submittedName>
        <fullName evidence="3">Uncharacterized protein</fullName>
    </submittedName>
</protein>
<evidence type="ECO:0000256" key="2">
    <source>
        <dbReference type="SAM" id="Phobius"/>
    </source>
</evidence>
<organism evidence="3 4">
    <name type="scientific">Lentinus brumalis</name>
    <dbReference type="NCBI Taxonomy" id="2498619"/>
    <lineage>
        <taxon>Eukaryota</taxon>
        <taxon>Fungi</taxon>
        <taxon>Dikarya</taxon>
        <taxon>Basidiomycota</taxon>
        <taxon>Agaricomycotina</taxon>
        <taxon>Agaricomycetes</taxon>
        <taxon>Polyporales</taxon>
        <taxon>Polyporaceae</taxon>
        <taxon>Lentinus</taxon>
    </lineage>
</organism>
<name>A0A371DNT2_9APHY</name>
<gene>
    <name evidence="3" type="ORF">OH76DRAFT_1069672</name>
</gene>
<keyword evidence="2" id="KW-0812">Transmembrane</keyword>
<keyword evidence="2" id="KW-1133">Transmembrane helix</keyword>
<feature type="transmembrane region" description="Helical" evidence="2">
    <location>
        <begin position="83"/>
        <end position="104"/>
    </location>
</feature>
<evidence type="ECO:0000256" key="1">
    <source>
        <dbReference type="SAM" id="MobiDB-lite"/>
    </source>
</evidence>
<reference evidence="3 4" key="1">
    <citation type="journal article" date="2018" name="Biotechnol. Biofuels">
        <title>Integrative visual omics of the white-rot fungus Polyporus brumalis exposes the biotechnological potential of its oxidative enzymes for delignifying raw plant biomass.</title>
        <authorList>
            <person name="Miyauchi S."/>
            <person name="Rancon A."/>
            <person name="Drula E."/>
            <person name="Hage H."/>
            <person name="Chaduli D."/>
            <person name="Favel A."/>
            <person name="Grisel S."/>
            <person name="Henrissat B."/>
            <person name="Herpoel-Gimbert I."/>
            <person name="Ruiz-Duenas F.J."/>
            <person name="Chevret D."/>
            <person name="Hainaut M."/>
            <person name="Lin J."/>
            <person name="Wang M."/>
            <person name="Pangilinan J."/>
            <person name="Lipzen A."/>
            <person name="Lesage-Meessen L."/>
            <person name="Navarro D."/>
            <person name="Riley R."/>
            <person name="Grigoriev I.V."/>
            <person name="Zhou S."/>
            <person name="Raouche S."/>
            <person name="Rosso M.N."/>
        </authorList>
    </citation>
    <scope>NUCLEOTIDE SEQUENCE [LARGE SCALE GENOMIC DNA]</scope>
    <source>
        <strain evidence="3 4">BRFM 1820</strain>
    </source>
</reference>
<dbReference type="EMBL" id="KZ857385">
    <property type="protein sequence ID" value="RDX54179.1"/>
    <property type="molecule type" value="Genomic_DNA"/>
</dbReference>
<evidence type="ECO:0000313" key="3">
    <source>
        <dbReference type="EMBL" id="RDX54179.1"/>
    </source>
</evidence>
<proteinExistence type="predicted"/>
<accession>A0A371DNT2</accession>
<dbReference type="Proteomes" id="UP000256964">
    <property type="component" value="Unassembled WGS sequence"/>
</dbReference>